<accession>A0ABN7WLE0</accession>
<keyword evidence="2" id="KW-1185">Reference proteome</keyword>
<protein>
    <submittedName>
        <fullName evidence="1">37072_t:CDS:1</fullName>
    </submittedName>
</protein>
<sequence>KEDKCSFYYNIINKGIYSKKPILYTTQSPASYSIPHNYIIQTTWRHRKNKCTVQCSINYINNKSVYQVAFGNNFCEQVILYKTSSNAAFLYHQQINSETKTQTSDILLFSLQLETSKSTLQKRAKNVSKRLLDDFAIISKQYYNSIDKPILEELRFSVNNHRYKLEYGDEDLIVKKQKYKAVLKTVDQEYIA</sequence>
<dbReference type="Proteomes" id="UP000789901">
    <property type="component" value="Unassembled WGS sequence"/>
</dbReference>
<reference evidence="1 2" key="1">
    <citation type="submission" date="2021-06" db="EMBL/GenBank/DDBJ databases">
        <authorList>
            <person name="Kallberg Y."/>
            <person name="Tangrot J."/>
            <person name="Rosling A."/>
        </authorList>
    </citation>
    <scope>NUCLEOTIDE SEQUENCE [LARGE SCALE GENOMIC DNA]</scope>
    <source>
        <strain evidence="1 2">120-4 pot B 10/14</strain>
    </source>
</reference>
<comment type="caution">
    <text evidence="1">The sequence shown here is derived from an EMBL/GenBank/DDBJ whole genome shotgun (WGS) entry which is preliminary data.</text>
</comment>
<feature type="non-terminal residue" evidence="1">
    <location>
        <position position="1"/>
    </location>
</feature>
<evidence type="ECO:0000313" key="1">
    <source>
        <dbReference type="EMBL" id="CAG8834737.1"/>
    </source>
</evidence>
<gene>
    <name evidence="1" type="ORF">GMARGA_LOCUS32217</name>
</gene>
<name>A0ABN7WLE0_GIGMA</name>
<organism evidence="1 2">
    <name type="scientific">Gigaspora margarita</name>
    <dbReference type="NCBI Taxonomy" id="4874"/>
    <lineage>
        <taxon>Eukaryota</taxon>
        <taxon>Fungi</taxon>
        <taxon>Fungi incertae sedis</taxon>
        <taxon>Mucoromycota</taxon>
        <taxon>Glomeromycotina</taxon>
        <taxon>Glomeromycetes</taxon>
        <taxon>Diversisporales</taxon>
        <taxon>Gigasporaceae</taxon>
        <taxon>Gigaspora</taxon>
    </lineage>
</organism>
<proteinExistence type="predicted"/>
<evidence type="ECO:0000313" key="2">
    <source>
        <dbReference type="Proteomes" id="UP000789901"/>
    </source>
</evidence>
<dbReference type="EMBL" id="CAJVQB010050038">
    <property type="protein sequence ID" value="CAG8834737.1"/>
    <property type="molecule type" value="Genomic_DNA"/>
</dbReference>